<proteinExistence type="predicted"/>
<reference evidence="3 4" key="1">
    <citation type="submission" date="2024-01" db="EMBL/GenBank/DDBJ databases">
        <title>Genome insights into Plantactinospora veratri sp. nov.</title>
        <authorList>
            <person name="Wang L."/>
        </authorList>
    </citation>
    <scope>NUCLEOTIDE SEQUENCE [LARGE SCALE GENOMIC DNA]</scope>
    <source>
        <strain evidence="3 4">NEAU-FHS4</strain>
    </source>
</reference>
<dbReference type="Gene3D" id="3.30.470.20">
    <property type="entry name" value="ATP-grasp fold, B domain"/>
    <property type="match status" value="1"/>
</dbReference>
<organism evidence="3 4">
    <name type="scientific">Plantactinospora veratri</name>
    <dbReference type="NCBI Taxonomy" id="1436122"/>
    <lineage>
        <taxon>Bacteria</taxon>
        <taxon>Bacillati</taxon>
        <taxon>Actinomycetota</taxon>
        <taxon>Actinomycetes</taxon>
        <taxon>Micromonosporales</taxon>
        <taxon>Micromonosporaceae</taxon>
        <taxon>Plantactinospora</taxon>
    </lineage>
</organism>
<dbReference type="InterPro" id="IPR011761">
    <property type="entry name" value="ATP-grasp"/>
</dbReference>
<dbReference type="Pfam" id="PF18604">
    <property type="entry name" value="PreAtp-grasp"/>
    <property type="match status" value="1"/>
</dbReference>
<keyword evidence="1" id="KW-0547">Nucleotide-binding</keyword>
<feature type="domain" description="ATP-grasp" evidence="2">
    <location>
        <begin position="154"/>
        <end position="360"/>
    </location>
</feature>
<dbReference type="PROSITE" id="PS50975">
    <property type="entry name" value="ATP_GRASP"/>
    <property type="match status" value="1"/>
</dbReference>
<evidence type="ECO:0000313" key="3">
    <source>
        <dbReference type="EMBL" id="MEE6311986.1"/>
    </source>
</evidence>
<keyword evidence="4" id="KW-1185">Reference proteome</keyword>
<evidence type="ECO:0000256" key="1">
    <source>
        <dbReference type="PROSITE-ProRule" id="PRU00409"/>
    </source>
</evidence>
<gene>
    <name evidence="3" type="ORF">V1634_34775</name>
</gene>
<dbReference type="SUPFAM" id="SSF56059">
    <property type="entry name" value="Glutathione synthetase ATP-binding domain-like"/>
    <property type="match status" value="1"/>
</dbReference>
<dbReference type="InterPro" id="IPR040754">
    <property type="entry name" value="PreAtp-grasp"/>
</dbReference>
<sequence>MGQRRTPFVVLGNFEVEQCWADGEHGLPRARFSTAGAVVNRMDEFTLLLAGPDDHVVLKEAPDPDFLGYLSALGVALPGLLHPERQDPERVVTADVLDDEPALARLRALAATGAHLLPHGVSVLEERLARAGGLPVAGSPATLCKQVNSKIYSRRLADELGLPQPAGWTSETLSEWAAAVGRARQLLAAGGTVAVKDAFGVSGRGILVLRDEARLDHLDRMLHRRAERTGDDRLALVVEEWVGKRTDLNYQLTVGRTGTVHFDFVKEAITEGGVHQGHRFPARLTAAEHDQVRDAGELIGRRLAAEGYRGVVGIDAIVRDDGRILPVIEINARHNMSTYQARVQELLLAPGQRAMARHYPVRLRTRVPFKTFHDRLDDLLLSGAGGTGVLVTNFATVNAAAGRSGAETFDGRLYTLLMADSTDRLGAVDAEVARRLRTLAEVTG</sequence>
<protein>
    <submittedName>
        <fullName evidence="3">ATP-grasp domain-containing protein</fullName>
    </submittedName>
</protein>
<evidence type="ECO:0000313" key="4">
    <source>
        <dbReference type="Proteomes" id="UP001339911"/>
    </source>
</evidence>
<evidence type="ECO:0000259" key="2">
    <source>
        <dbReference type="PROSITE" id="PS50975"/>
    </source>
</evidence>
<dbReference type="Proteomes" id="UP001339911">
    <property type="component" value="Unassembled WGS sequence"/>
</dbReference>
<keyword evidence="1" id="KW-0067">ATP-binding</keyword>
<accession>A0ABU7SPU7</accession>
<dbReference type="EMBL" id="JAZGQL010000040">
    <property type="protein sequence ID" value="MEE6311986.1"/>
    <property type="molecule type" value="Genomic_DNA"/>
</dbReference>
<name>A0ABU7SPU7_9ACTN</name>
<comment type="caution">
    <text evidence="3">The sequence shown here is derived from an EMBL/GenBank/DDBJ whole genome shotgun (WGS) entry which is preliminary data.</text>
</comment>